<dbReference type="InterPro" id="IPR017850">
    <property type="entry name" value="Alkaline_phosphatase_core_sf"/>
</dbReference>
<sequence length="331" mass="37418">MTYRNEWAHGLLAGVRSRDLGEIATSAFYAYDGLSLSLTSRYPLGTNVFEKAWDVLVVLDACRTDALHEVVPEYSFLDDIGSIWSVGSTSGEWYAKTFVDEYREVLAETALISANPYAEHTLINGVRPPSHPCPLDFTNWSTVSDADLAYLEVTCQHNRQFDDISDLAPHSTTIQEPSYVTDRAIVAGREGFDKVVVHYFQPHRPFIHNLVKNNEKMTFLEDKPYDAGRSGEATIDDIWPLYLDNLRLVLDSVGELLENINGSVALTADHGELFGEFGQYGHFQSIPHPKLKKVPWVEMTGTDTKNRQPDRDFSTNEEYDVEEQLVDLGYR</sequence>
<evidence type="ECO:0008006" key="3">
    <source>
        <dbReference type="Google" id="ProtNLM"/>
    </source>
</evidence>
<accession>A0A151AAJ6</accession>
<comment type="caution">
    <text evidence="1">The sequence shown here is derived from an EMBL/GenBank/DDBJ whole genome shotgun (WGS) entry which is preliminary data.</text>
</comment>
<proteinExistence type="predicted"/>
<name>A0A151AAJ6_9EURY</name>
<dbReference type="SUPFAM" id="SSF53649">
    <property type="entry name" value="Alkaline phosphatase-like"/>
    <property type="match status" value="1"/>
</dbReference>
<organism evidence="1 2">
    <name type="scientific">Halalkalicoccus paucihalophilus</name>
    <dbReference type="NCBI Taxonomy" id="1008153"/>
    <lineage>
        <taxon>Archaea</taxon>
        <taxon>Methanobacteriati</taxon>
        <taxon>Methanobacteriota</taxon>
        <taxon>Stenosarchaea group</taxon>
        <taxon>Halobacteria</taxon>
        <taxon>Halobacteriales</taxon>
        <taxon>Halococcaceae</taxon>
        <taxon>Halalkalicoccus</taxon>
    </lineage>
</organism>
<dbReference type="Proteomes" id="UP000075321">
    <property type="component" value="Unassembled WGS sequence"/>
</dbReference>
<dbReference type="EMBL" id="LTAZ01000013">
    <property type="protein sequence ID" value="KYH24633.1"/>
    <property type="molecule type" value="Genomic_DNA"/>
</dbReference>
<dbReference type="RefSeq" id="WP_157078529.1">
    <property type="nucleotide sequence ID" value="NZ_LTAZ01000013.1"/>
</dbReference>
<evidence type="ECO:0000313" key="1">
    <source>
        <dbReference type="EMBL" id="KYH24633.1"/>
    </source>
</evidence>
<reference evidence="1 2" key="1">
    <citation type="submission" date="2016-02" db="EMBL/GenBank/DDBJ databases">
        <title>Genome sequence of Halalkalicoccus paucihalophilus DSM 24557.</title>
        <authorList>
            <person name="Poehlein A."/>
            <person name="Daniel R."/>
        </authorList>
    </citation>
    <scope>NUCLEOTIDE SEQUENCE [LARGE SCALE GENOMIC DNA]</scope>
    <source>
        <strain evidence="1 2">DSM 24557</strain>
    </source>
</reference>
<keyword evidence="2" id="KW-1185">Reference proteome</keyword>
<gene>
    <name evidence="1" type="ORF">HAPAU_36160</name>
</gene>
<dbReference type="AlphaFoldDB" id="A0A151AAJ6"/>
<dbReference type="PATRIC" id="fig|1008153.3.peg.3822"/>
<dbReference type="Gene3D" id="3.40.720.10">
    <property type="entry name" value="Alkaline Phosphatase, subunit A"/>
    <property type="match status" value="1"/>
</dbReference>
<evidence type="ECO:0000313" key="2">
    <source>
        <dbReference type="Proteomes" id="UP000075321"/>
    </source>
</evidence>
<protein>
    <recommendedName>
        <fullName evidence="3">Sulfatase</fullName>
    </recommendedName>
</protein>